<organism evidence="8 9">
    <name type="scientific">Rhodanobacter ginsenosidimutans</name>
    <dbReference type="NCBI Taxonomy" id="490571"/>
    <lineage>
        <taxon>Bacteria</taxon>
        <taxon>Pseudomonadati</taxon>
        <taxon>Pseudomonadota</taxon>
        <taxon>Gammaproteobacteria</taxon>
        <taxon>Lysobacterales</taxon>
        <taxon>Rhodanobacteraceae</taxon>
        <taxon>Rhodanobacter</taxon>
    </lineage>
</organism>
<keyword evidence="1 5" id="KW-0732">Signal</keyword>
<dbReference type="InterPro" id="IPR025326">
    <property type="entry name" value="DUF4232"/>
</dbReference>
<dbReference type="Pfam" id="PF14016">
    <property type="entry name" value="DUF4232"/>
    <property type="match status" value="1"/>
</dbReference>
<keyword evidence="4" id="KW-0449">Lipoprotein</keyword>
<dbReference type="RefSeq" id="WP_377341857.1">
    <property type="nucleotide sequence ID" value="NZ_JALBWS010000011.1"/>
</dbReference>
<name>A0ABW0K0E6_9GAMM</name>
<evidence type="ECO:0000259" key="7">
    <source>
        <dbReference type="Pfam" id="PF14016"/>
    </source>
</evidence>
<dbReference type="Gene3D" id="2.40.128.200">
    <property type="match status" value="1"/>
</dbReference>
<feature type="signal peptide" evidence="5">
    <location>
        <begin position="1"/>
        <end position="31"/>
    </location>
</feature>
<evidence type="ECO:0000256" key="5">
    <source>
        <dbReference type="SAM" id="SignalP"/>
    </source>
</evidence>
<sequence length="263" mass="27280">MKTQLAASTTVFRAVPVLLSLCTIAACTSHAPVASPAPAATGTCRASQLGFSLDSGDGQFNGMSHSGAMLVVRNTGTAACTVPAQPQPVLTGADKRPLNIIAQAPDAPVPSTIQLAPGAAVESEMRWVSGNVYEDGHCESPAFIDLAIGGEKVSTAFTGHLCGAGGKPSTYTLTPFRAVAAPVLSYTCEDGREVQASYPDSTTAVLSLDGNTHRLHIAISADGARYVGDHWQWWTKGMHDAWLSPLRNGETYPSASGVACRAP</sequence>
<dbReference type="PROSITE" id="PS51257">
    <property type="entry name" value="PROKAR_LIPOPROTEIN"/>
    <property type="match status" value="1"/>
</dbReference>
<feature type="domain" description="C-type lysozyme inhibitor" evidence="6">
    <location>
        <begin position="186"/>
        <end position="243"/>
    </location>
</feature>
<evidence type="ECO:0000256" key="3">
    <source>
        <dbReference type="ARBA" id="ARBA00023139"/>
    </source>
</evidence>
<evidence type="ECO:0000256" key="1">
    <source>
        <dbReference type="ARBA" id="ARBA00022729"/>
    </source>
</evidence>
<comment type="caution">
    <text evidence="8">The sequence shown here is derived from an EMBL/GenBank/DDBJ whole genome shotgun (WGS) entry which is preliminary data.</text>
</comment>
<dbReference type="Proteomes" id="UP001596018">
    <property type="component" value="Unassembled WGS sequence"/>
</dbReference>
<feature type="domain" description="DUF4232" evidence="7">
    <location>
        <begin position="44"/>
        <end position="158"/>
    </location>
</feature>
<reference evidence="9" key="1">
    <citation type="journal article" date="2019" name="Int. J. Syst. Evol. Microbiol.">
        <title>The Global Catalogue of Microorganisms (GCM) 10K type strain sequencing project: providing services to taxonomists for standard genome sequencing and annotation.</title>
        <authorList>
            <consortium name="The Broad Institute Genomics Platform"/>
            <consortium name="The Broad Institute Genome Sequencing Center for Infectious Disease"/>
            <person name="Wu L."/>
            <person name="Ma J."/>
        </authorList>
    </citation>
    <scope>NUCLEOTIDE SEQUENCE [LARGE SCALE GENOMIC DNA]</scope>
    <source>
        <strain evidence="9">KACC 12822</strain>
    </source>
</reference>
<dbReference type="EMBL" id="JBHSMM010000005">
    <property type="protein sequence ID" value="MFC5441300.1"/>
    <property type="molecule type" value="Genomic_DNA"/>
</dbReference>
<keyword evidence="2" id="KW-0472">Membrane</keyword>
<proteinExistence type="predicted"/>
<protein>
    <submittedName>
        <fullName evidence="8">MliC family protein</fullName>
    </submittedName>
</protein>
<accession>A0ABW0K0E6</accession>
<dbReference type="SUPFAM" id="SSF141488">
    <property type="entry name" value="YdhA-like"/>
    <property type="match status" value="1"/>
</dbReference>
<feature type="chain" id="PRO_5047225476" evidence="5">
    <location>
        <begin position="32"/>
        <end position="263"/>
    </location>
</feature>
<gene>
    <name evidence="8" type="ORF">ACFPK0_14890</name>
</gene>
<evidence type="ECO:0000313" key="8">
    <source>
        <dbReference type="EMBL" id="MFC5441300.1"/>
    </source>
</evidence>
<evidence type="ECO:0000313" key="9">
    <source>
        <dbReference type="Proteomes" id="UP001596018"/>
    </source>
</evidence>
<evidence type="ECO:0000259" key="6">
    <source>
        <dbReference type="Pfam" id="PF09864"/>
    </source>
</evidence>
<keyword evidence="9" id="KW-1185">Reference proteome</keyword>
<evidence type="ECO:0000256" key="4">
    <source>
        <dbReference type="ARBA" id="ARBA00023288"/>
    </source>
</evidence>
<keyword evidence="3" id="KW-0564">Palmitate</keyword>
<dbReference type="InterPro" id="IPR018660">
    <property type="entry name" value="MliC"/>
</dbReference>
<dbReference type="Pfam" id="PF09864">
    <property type="entry name" value="MliC"/>
    <property type="match status" value="1"/>
</dbReference>
<dbReference type="InterPro" id="IPR036328">
    <property type="entry name" value="MliC_sf"/>
</dbReference>
<evidence type="ECO:0000256" key="2">
    <source>
        <dbReference type="ARBA" id="ARBA00023136"/>
    </source>
</evidence>